<feature type="region of interest" description="Disordered" evidence="1">
    <location>
        <begin position="130"/>
        <end position="167"/>
    </location>
</feature>
<proteinExistence type="predicted"/>
<dbReference type="Proteomes" id="UP000623687">
    <property type="component" value="Unassembled WGS sequence"/>
</dbReference>
<gene>
    <name evidence="2" type="ORF">PC9H_011270</name>
</gene>
<feature type="compositionally biased region" description="Basic residues" evidence="1">
    <location>
        <begin position="130"/>
        <end position="139"/>
    </location>
</feature>
<dbReference type="AlphaFoldDB" id="A0A8H6ZME0"/>
<feature type="region of interest" description="Disordered" evidence="1">
    <location>
        <begin position="81"/>
        <end position="105"/>
    </location>
</feature>
<organism evidence="2 3">
    <name type="scientific">Pleurotus ostreatus</name>
    <name type="common">Oyster mushroom</name>
    <name type="synonym">White-rot fungus</name>
    <dbReference type="NCBI Taxonomy" id="5322"/>
    <lineage>
        <taxon>Eukaryota</taxon>
        <taxon>Fungi</taxon>
        <taxon>Dikarya</taxon>
        <taxon>Basidiomycota</taxon>
        <taxon>Agaricomycotina</taxon>
        <taxon>Agaricomycetes</taxon>
        <taxon>Agaricomycetidae</taxon>
        <taxon>Agaricales</taxon>
        <taxon>Pleurotineae</taxon>
        <taxon>Pleurotaceae</taxon>
        <taxon>Pleurotus</taxon>
    </lineage>
</organism>
<dbReference type="OrthoDB" id="3074548at2759"/>
<evidence type="ECO:0000313" key="3">
    <source>
        <dbReference type="Proteomes" id="UP000623687"/>
    </source>
</evidence>
<sequence>MKFTDAKEKFLAENLEAYGIADHLGQTTVFMNGFFDRWVERFHEMEYLTADSDVQRFVRRRMQALIEKKLQDVLTTKSADELSQLKANSEDPPSPPHGKPEPFIPRYHPLGAALYMGPLRRDLLAAKLKKKAQRNLKSRSPHEDSKRTIKPSHCDFSSPALALADNK</sequence>
<protein>
    <submittedName>
        <fullName evidence="2">Uncharacterized protein</fullName>
    </submittedName>
</protein>
<dbReference type="EMBL" id="JACETU010000009">
    <property type="protein sequence ID" value="KAF7420752.1"/>
    <property type="molecule type" value="Genomic_DNA"/>
</dbReference>
<dbReference type="RefSeq" id="XP_036626610.1">
    <property type="nucleotide sequence ID" value="XM_036780755.1"/>
</dbReference>
<keyword evidence="3" id="KW-1185">Reference proteome</keyword>
<dbReference type="VEuPathDB" id="FungiDB:PC9H_011270"/>
<evidence type="ECO:0000256" key="1">
    <source>
        <dbReference type="SAM" id="MobiDB-lite"/>
    </source>
</evidence>
<accession>A0A8H6ZME0</accession>
<comment type="caution">
    <text evidence="2">The sequence shown here is derived from an EMBL/GenBank/DDBJ whole genome shotgun (WGS) entry which is preliminary data.</text>
</comment>
<evidence type="ECO:0000313" key="2">
    <source>
        <dbReference type="EMBL" id="KAF7420752.1"/>
    </source>
</evidence>
<name>A0A8H6ZME0_PLEOS</name>
<reference evidence="2" key="1">
    <citation type="submission" date="2019-07" db="EMBL/GenBank/DDBJ databases">
        <authorList>
            <person name="Palmer J.M."/>
        </authorList>
    </citation>
    <scope>NUCLEOTIDE SEQUENCE</scope>
    <source>
        <strain evidence="2">PC9</strain>
    </source>
</reference>
<dbReference type="GeneID" id="59381088"/>